<dbReference type="PANTHER" id="PTHR43025:SF3">
    <property type="entry name" value="MONOGALACTOSYLDIACYLGLYCEROL SYNTHASE 1, CHLOROPLASTIC"/>
    <property type="match status" value="1"/>
</dbReference>
<dbReference type="SUPFAM" id="SSF53756">
    <property type="entry name" value="UDP-Glycosyltransferase/glycogen phosphorylase"/>
    <property type="match status" value="1"/>
</dbReference>
<sequence>MDGTRAGSRLVALRQSLSKAVLPLRAVPAWRDLQPAEVLMLTATYGQGHIQAARALAEAMAVVRPGIRTASIDFFDLINPVFNAATRLAYIYSVRKAPVLWREFYERTARIDPDSFLQQRLYHLGESALRRTIEATQARVVVSTHPTPGGVVAELHRDGKLWPEPALTATVITDYVLHSQWVHPSTGLYLASCHDVADELMARGIPASRIEVTGIPIRSGFRRPVDREAARARWGLDAERPVVVMLIGAHGMMRGAVEACRRLARLPEPLQLVVVAGFDRHLQATLEAELAGSPHPVRVLGFVEEVPALMAASDVLVTKPGGLTVSEALAMGTCTVVYSPIPGQEEGNAAYLRRHDAAEVAASPAELAFVVEGLLQAPERRRQLAERARQLGRPDAATEAASLILGRGLP</sequence>
<feature type="domain" description="Diacylglycerol glucosyltransferase N-terminal" evidence="5">
    <location>
        <begin position="49"/>
        <end position="217"/>
    </location>
</feature>
<protein>
    <submittedName>
        <fullName evidence="6">Glycosyltransferase</fullName>
        <ecNumber evidence="6">2.4.-.-</ecNumber>
    </submittedName>
</protein>
<proteinExistence type="inferred from homology"/>
<dbReference type="RefSeq" id="WP_324669561.1">
    <property type="nucleotide sequence ID" value="NZ_CP141614.1"/>
</dbReference>
<comment type="similarity">
    <text evidence="1">Belongs to the glycosyltransferase 28 family.</text>
</comment>
<dbReference type="EC" id="2.4.-.-" evidence="6"/>
<dbReference type="InterPro" id="IPR001296">
    <property type="entry name" value="Glyco_trans_1"/>
</dbReference>
<evidence type="ECO:0000313" key="6">
    <source>
        <dbReference type="EMBL" id="WRP15170.1"/>
    </source>
</evidence>
<gene>
    <name evidence="6" type="ORF">VLY81_03095</name>
</gene>
<evidence type="ECO:0000313" key="7">
    <source>
        <dbReference type="Proteomes" id="UP001333102"/>
    </source>
</evidence>
<feature type="domain" description="Glycosyl transferase family 1" evidence="4">
    <location>
        <begin position="254"/>
        <end position="390"/>
    </location>
</feature>
<dbReference type="EMBL" id="CP141614">
    <property type="protein sequence ID" value="WRP15170.1"/>
    <property type="molecule type" value="Genomic_DNA"/>
</dbReference>
<reference evidence="7" key="1">
    <citation type="submission" date="2023-12" db="EMBL/GenBank/DDBJ databases">
        <title>Novel isolates from deep terrestrial aquifers shed light on the physiology and ecology of the class Limnochordia.</title>
        <authorList>
            <person name="Karnachuk O.V."/>
            <person name="Lukina A.P."/>
            <person name="Avakyan M.R."/>
            <person name="Kadnikov V."/>
            <person name="Begmatov S."/>
            <person name="Beletsky A.V."/>
            <person name="Mardanov A.V."/>
            <person name="Ravin N.V."/>
        </authorList>
    </citation>
    <scope>NUCLEOTIDE SEQUENCE [LARGE SCALE GENOMIC DNA]</scope>
    <source>
        <strain evidence="7">LN</strain>
    </source>
</reference>
<dbReference type="Proteomes" id="UP001333102">
    <property type="component" value="Chromosome"/>
</dbReference>
<dbReference type="Gene3D" id="3.40.50.2000">
    <property type="entry name" value="Glycogen Phosphorylase B"/>
    <property type="match status" value="1"/>
</dbReference>
<dbReference type="InterPro" id="IPR009695">
    <property type="entry name" value="Diacylglyc_glucosyltr_N"/>
</dbReference>
<dbReference type="Pfam" id="PF06925">
    <property type="entry name" value="MGDG_synth"/>
    <property type="match status" value="1"/>
</dbReference>
<evidence type="ECO:0000256" key="1">
    <source>
        <dbReference type="ARBA" id="ARBA00006962"/>
    </source>
</evidence>
<evidence type="ECO:0000259" key="4">
    <source>
        <dbReference type="Pfam" id="PF00534"/>
    </source>
</evidence>
<organism evidence="6 7">
    <name type="scientific">Geochorda subterranea</name>
    <dbReference type="NCBI Taxonomy" id="3109564"/>
    <lineage>
        <taxon>Bacteria</taxon>
        <taxon>Bacillati</taxon>
        <taxon>Bacillota</taxon>
        <taxon>Limnochordia</taxon>
        <taxon>Limnochordales</taxon>
        <taxon>Geochordaceae</taxon>
        <taxon>Geochorda</taxon>
    </lineage>
</organism>
<keyword evidence="3 6" id="KW-0808">Transferase</keyword>
<dbReference type="Pfam" id="PF00534">
    <property type="entry name" value="Glycos_transf_1"/>
    <property type="match status" value="1"/>
</dbReference>
<dbReference type="InterPro" id="IPR050519">
    <property type="entry name" value="Glycosyltransf_28_UgtP"/>
</dbReference>
<evidence type="ECO:0000256" key="3">
    <source>
        <dbReference type="ARBA" id="ARBA00022679"/>
    </source>
</evidence>
<dbReference type="PANTHER" id="PTHR43025">
    <property type="entry name" value="MONOGALACTOSYLDIACYLGLYCEROL SYNTHASE"/>
    <property type="match status" value="1"/>
</dbReference>
<dbReference type="GO" id="GO:0016757">
    <property type="term" value="F:glycosyltransferase activity"/>
    <property type="evidence" value="ECO:0007669"/>
    <property type="project" value="UniProtKB-KW"/>
</dbReference>
<evidence type="ECO:0000256" key="2">
    <source>
        <dbReference type="ARBA" id="ARBA00022676"/>
    </source>
</evidence>
<evidence type="ECO:0000259" key="5">
    <source>
        <dbReference type="Pfam" id="PF06925"/>
    </source>
</evidence>
<accession>A0ABZ1BRM8</accession>
<keyword evidence="2 6" id="KW-0328">Glycosyltransferase</keyword>
<keyword evidence="7" id="KW-1185">Reference proteome</keyword>
<name>A0ABZ1BRM8_9FIRM</name>